<feature type="domain" description="HTH araC/xylS-type" evidence="4">
    <location>
        <begin position="181"/>
        <end position="280"/>
    </location>
</feature>
<sequence length="282" mass="32703">MDKAFFSDTPHIQYGETDMEPLVRNACRFGCDIQIVCTCGTAEISTGIQSYGMRRGTELFLFGGTLVQVSDPSPDFTVRMLLYPKDVVIKAILPIDSDFLNYLHEYPFLDHIGGGAPEDEWENVLQWMDMARLLFTRPVQYFRKQIEQNFLQSMLMCLYNHIPRKKVTASREISRRQVLCHQFMRLIRENSAREHQVPFYADKLCISPRYLGDIVAENFGGMTPKQLIDKQLIAEIKVQLDNPLFSVSEIAQYLNFPEHTSMSRFFKRNTGMSPKEYRASRK</sequence>
<organism evidence="5 6">
    <name type="scientific">Candidatus Coprenecus avistercoris</name>
    <dbReference type="NCBI Taxonomy" id="2840730"/>
    <lineage>
        <taxon>Bacteria</taxon>
        <taxon>Pseudomonadati</taxon>
        <taxon>Bacteroidota</taxon>
        <taxon>Bacteroidia</taxon>
        <taxon>Bacteroidales</taxon>
        <taxon>Rikenellaceae</taxon>
        <taxon>Rikenellaceae incertae sedis</taxon>
        <taxon>Candidatus Coprenecus</taxon>
    </lineage>
</organism>
<accession>A0A9D1J683</accession>
<keyword evidence="2" id="KW-0238">DNA-binding</keyword>
<proteinExistence type="predicted"/>
<dbReference type="PANTHER" id="PTHR43280">
    <property type="entry name" value="ARAC-FAMILY TRANSCRIPTIONAL REGULATOR"/>
    <property type="match status" value="1"/>
</dbReference>
<dbReference type="GO" id="GO:0003700">
    <property type="term" value="F:DNA-binding transcription factor activity"/>
    <property type="evidence" value="ECO:0007669"/>
    <property type="project" value="InterPro"/>
</dbReference>
<evidence type="ECO:0000313" key="5">
    <source>
        <dbReference type="EMBL" id="HIR62350.1"/>
    </source>
</evidence>
<dbReference type="Gene3D" id="1.10.10.60">
    <property type="entry name" value="Homeodomain-like"/>
    <property type="match status" value="1"/>
</dbReference>
<evidence type="ECO:0000256" key="3">
    <source>
        <dbReference type="ARBA" id="ARBA00023163"/>
    </source>
</evidence>
<keyword evidence="3" id="KW-0804">Transcription</keyword>
<dbReference type="InterPro" id="IPR018060">
    <property type="entry name" value="HTH_AraC"/>
</dbReference>
<dbReference type="Pfam" id="PF12833">
    <property type="entry name" value="HTH_18"/>
    <property type="match status" value="1"/>
</dbReference>
<reference evidence="5" key="1">
    <citation type="submission" date="2020-10" db="EMBL/GenBank/DDBJ databases">
        <authorList>
            <person name="Gilroy R."/>
        </authorList>
    </citation>
    <scope>NUCLEOTIDE SEQUENCE</scope>
    <source>
        <strain evidence="5">ChiHjej13B12-12457</strain>
    </source>
</reference>
<dbReference type="SUPFAM" id="SSF46689">
    <property type="entry name" value="Homeodomain-like"/>
    <property type="match status" value="1"/>
</dbReference>
<protein>
    <submittedName>
        <fullName evidence="5">AraC family transcriptional regulator</fullName>
    </submittedName>
</protein>
<dbReference type="SMART" id="SM00342">
    <property type="entry name" value="HTH_ARAC"/>
    <property type="match status" value="1"/>
</dbReference>
<evidence type="ECO:0000256" key="2">
    <source>
        <dbReference type="ARBA" id="ARBA00023125"/>
    </source>
</evidence>
<dbReference type="EMBL" id="DVHI01000030">
    <property type="protein sequence ID" value="HIR62350.1"/>
    <property type="molecule type" value="Genomic_DNA"/>
</dbReference>
<dbReference type="GO" id="GO:0043565">
    <property type="term" value="F:sequence-specific DNA binding"/>
    <property type="evidence" value="ECO:0007669"/>
    <property type="project" value="InterPro"/>
</dbReference>
<dbReference type="PROSITE" id="PS01124">
    <property type="entry name" value="HTH_ARAC_FAMILY_2"/>
    <property type="match status" value="1"/>
</dbReference>
<evidence type="ECO:0000256" key="1">
    <source>
        <dbReference type="ARBA" id="ARBA00023015"/>
    </source>
</evidence>
<name>A0A9D1J683_9BACT</name>
<reference evidence="5" key="2">
    <citation type="journal article" date="2021" name="PeerJ">
        <title>Extensive microbial diversity within the chicken gut microbiome revealed by metagenomics and culture.</title>
        <authorList>
            <person name="Gilroy R."/>
            <person name="Ravi A."/>
            <person name="Getino M."/>
            <person name="Pursley I."/>
            <person name="Horton D.L."/>
            <person name="Alikhan N.F."/>
            <person name="Baker D."/>
            <person name="Gharbi K."/>
            <person name="Hall N."/>
            <person name="Watson M."/>
            <person name="Adriaenssens E.M."/>
            <person name="Foster-Nyarko E."/>
            <person name="Jarju S."/>
            <person name="Secka A."/>
            <person name="Antonio M."/>
            <person name="Oren A."/>
            <person name="Chaudhuri R.R."/>
            <person name="La Ragione R."/>
            <person name="Hildebrand F."/>
            <person name="Pallen M.J."/>
        </authorList>
    </citation>
    <scope>NUCLEOTIDE SEQUENCE</scope>
    <source>
        <strain evidence="5">ChiHjej13B12-12457</strain>
    </source>
</reference>
<evidence type="ECO:0000259" key="4">
    <source>
        <dbReference type="PROSITE" id="PS01124"/>
    </source>
</evidence>
<dbReference type="PANTHER" id="PTHR43280:SF32">
    <property type="entry name" value="TRANSCRIPTIONAL REGULATORY PROTEIN"/>
    <property type="match status" value="1"/>
</dbReference>
<gene>
    <name evidence="5" type="ORF">IAC94_02350</name>
</gene>
<comment type="caution">
    <text evidence="5">The sequence shown here is derived from an EMBL/GenBank/DDBJ whole genome shotgun (WGS) entry which is preliminary data.</text>
</comment>
<dbReference type="AlphaFoldDB" id="A0A9D1J683"/>
<keyword evidence="1" id="KW-0805">Transcription regulation</keyword>
<dbReference type="Proteomes" id="UP000886744">
    <property type="component" value="Unassembled WGS sequence"/>
</dbReference>
<dbReference type="InterPro" id="IPR009057">
    <property type="entry name" value="Homeodomain-like_sf"/>
</dbReference>
<evidence type="ECO:0000313" key="6">
    <source>
        <dbReference type="Proteomes" id="UP000886744"/>
    </source>
</evidence>